<feature type="compositionally biased region" description="Gly residues" evidence="1">
    <location>
        <begin position="95"/>
        <end position="105"/>
    </location>
</feature>
<dbReference type="STRING" id="22663.A0A218XK60"/>
<name>A0A218XK60_PUNGR</name>
<proteinExistence type="predicted"/>
<evidence type="ECO:0000313" key="2">
    <source>
        <dbReference type="EMBL" id="OWM85605.1"/>
    </source>
</evidence>
<feature type="region of interest" description="Disordered" evidence="1">
    <location>
        <begin position="157"/>
        <end position="223"/>
    </location>
</feature>
<reference evidence="2" key="2">
    <citation type="submission" date="2017-06" db="EMBL/GenBank/DDBJ databases">
        <title>The pomegranate genome and the genomics of punicalagin biosynthesis.</title>
        <authorList>
            <person name="Xu C."/>
        </authorList>
    </citation>
    <scope>NUCLEOTIDE SEQUENCE [LARGE SCALE GENOMIC DNA]</scope>
    <source>
        <tissue evidence="2">Fresh leaf</tissue>
    </source>
</reference>
<feature type="region of interest" description="Disordered" evidence="1">
    <location>
        <begin position="91"/>
        <end position="122"/>
    </location>
</feature>
<evidence type="ECO:0000313" key="3">
    <source>
        <dbReference type="EMBL" id="PKI37413.1"/>
    </source>
</evidence>
<organism evidence="2 4">
    <name type="scientific">Punica granatum</name>
    <name type="common">Pomegranate</name>
    <dbReference type="NCBI Taxonomy" id="22663"/>
    <lineage>
        <taxon>Eukaryota</taxon>
        <taxon>Viridiplantae</taxon>
        <taxon>Streptophyta</taxon>
        <taxon>Embryophyta</taxon>
        <taxon>Tracheophyta</taxon>
        <taxon>Spermatophyta</taxon>
        <taxon>Magnoliopsida</taxon>
        <taxon>eudicotyledons</taxon>
        <taxon>Gunneridae</taxon>
        <taxon>Pentapetalae</taxon>
        <taxon>rosids</taxon>
        <taxon>malvids</taxon>
        <taxon>Myrtales</taxon>
        <taxon>Lythraceae</taxon>
        <taxon>Punica</taxon>
    </lineage>
</organism>
<feature type="region of interest" description="Disordered" evidence="1">
    <location>
        <begin position="26"/>
        <end position="75"/>
    </location>
</feature>
<dbReference type="EMBL" id="MTKT01001158">
    <property type="protein sequence ID" value="OWM85605.1"/>
    <property type="molecule type" value="Genomic_DNA"/>
</dbReference>
<dbReference type="Proteomes" id="UP000197138">
    <property type="component" value="Unassembled WGS sequence"/>
</dbReference>
<feature type="compositionally biased region" description="Low complexity" evidence="1">
    <location>
        <begin position="63"/>
        <end position="75"/>
    </location>
</feature>
<evidence type="ECO:0000313" key="4">
    <source>
        <dbReference type="Proteomes" id="UP000197138"/>
    </source>
</evidence>
<accession>A0A218XK60</accession>
<keyword evidence="5" id="KW-1185">Reference proteome</keyword>
<reference evidence="4" key="1">
    <citation type="journal article" date="2017" name="Plant J.">
        <title>The pomegranate (Punica granatum L.) genome and the genomics of punicalagin biosynthesis.</title>
        <authorList>
            <person name="Qin G."/>
            <person name="Xu C."/>
            <person name="Ming R."/>
            <person name="Tang H."/>
            <person name="Guyot R."/>
            <person name="Kramer E.M."/>
            <person name="Hu Y."/>
            <person name="Yi X."/>
            <person name="Qi Y."/>
            <person name="Xu X."/>
            <person name="Gao Z."/>
            <person name="Pan H."/>
            <person name="Jian J."/>
            <person name="Tian Y."/>
            <person name="Yue Z."/>
            <person name="Xu Y."/>
        </authorList>
    </citation>
    <scope>NUCLEOTIDE SEQUENCE [LARGE SCALE GENOMIC DNA]</scope>
    <source>
        <strain evidence="4">cv. Dabenzi</strain>
    </source>
</reference>
<comment type="caution">
    <text evidence="2">The sequence shown here is derived from an EMBL/GenBank/DDBJ whole genome shotgun (WGS) entry which is preliminary data.</text>
</comment>
<dbReference type="PANTHER" id="PTHR34572:SF1">
    <property type="entry name" value="GOLGIN FAMILY A PROTEIN"/>
    <property type="match status" value="1"/>
</dbReference>
<dbReference type="Proteomes" id="UP000233551">
    <property type="component" value="Unassembled WGS sequence"/>
</dbReference>
<dbReference type="PANTHER" id="PTHR34572">
    <property type="entry name" value="GOLGIN FAMILY A PROTEIN"/>
    <property type="match status" value="1"/>
</dbReference>
<feature type="compositionally biased region" description="Acidic residues" evidence="1">
    <location>
        <begin position="159"/>
        <end position="168"/>
    </location>
</feature>
<feature type="compositionally biased region" description="Polar residues" evidence="1">
    <location>
        <begin position="204"/>
        <end position="223"/>
    </location>
</feature>
<gene>
    <name evidence="2" type="ORF">CDL15_Pgr029028</name>
    <name evidence="3" type="ORF">CRG98_042199</name>
</gene>
<protein>
    <submittedName>
        <fullName evidence="2">Uncharacterized protein</fullName>
    </submittedName>
</protein>
<dbReference type="EMBL" id="PGOL01004405">
    <property type="protein sequence ID" value="PKI37413.1"/>
    <property type="molecule type" value="Genomic_DNA"/>
</dbReference>
<sequence>MEGVGARLGRSSTRYGPAVVFTGRVRKWKKRWVHVSPSSAPDPSGNAKHGTANGGSNHSQIRSLNGSSVSSNGSNNGSHLLLYKWTPLSQSSNGNGNGNGNGRGGDAVSNGDDSSAAAEEPPKRRFKFVPTVEKGIYNISWVSLTRQIAVLDELKNEDLENENNDDEEAKPSDMEPGSAELNSKSNALSEKPDINDVPMEENQENNQSIRQDLNESTLDLSLG</sequence>
<evidence type="ECO:0000256" key="1">
    <source>
        <dbReference type="SAM" id="MobiDB-lite"/>
    </source>
</evidence>
<reference evidence="3 5" key="3">
    <citation type="submission" date="2017-11" db="EMBL/GenBank/DDBJ databases">
        <title>De-novo sequencing of pomegranate (Punica granatum L.) genome.</title>
        <authorList>
            <person name="Akparov Z."/>
            <person name="Amiraslanov A."/>
            <person name="Hajiyeva S."/>
            <person name="Abbasov M."/>
            <person name="Kaur K."/>
            <person name="Hamwieh A."/>
            <person name="Solovyev V."/>
            <person name="Salamov A."/>
            <person name="Braich B."/>
            <person name="Kosarev P."/>
            <person name="Mahmoud A."/>
            <person name="Hajiyev E."/>
            <person name="Babayeva S."/>
            <person name="Izzatullayeva V."/>
            <person name="Mammadov A."/>
            <person name="Mammadov A."/>
            <person name="Sharifova S."/>
            <person name="Ojaghi J."/>
            <person name="Eynullazada K."/>
            <person name="Bayramov B."/>
            <person name="Abdulazimova A."/>
            <person name="Shahmuradov I."/>
        </authorList>
    </citation>
    <scope>NUCLEOTIDE SEQUENCE [LARGE SCALE GENOMIC DNA]</scope>
    <source>
        <strain evidence="3">AG2017</strain>
        <strain evidence="5">cv. AG2017</strain>
        <tissue evidence="3">Leaf</tissue>
    </source>
</reference>
<evidence type="ECO:0000313" key="5">
    <source>
        <dbReference type="Proteomes" id="UP000233551"/>
    </source>
</evidence>
<dbReference type="AlphaFoldDB" id="A0A218XK60"/>